<dbReference type="EMBL" id="JAMWFV010000004">
    <property type="protein sequence ID" value="MDG6145029.1"/>
    <property type="molecule type" value="Genomic_DNA"/>
</dbReference>
<comment type="caution">
    <text evidence="1">The sequence shown here is derived from an EMBL/GenBank/DDBJ whole genome shotgun (WGS) entry which is preliminary data.</text>
</comment>
<gene>
    <name evidence="1" type="ORF">NF717_05080</name>
</gene>
<evidence type="ECO:0000313" key="1">
    <source>
        <dbReference type="EMBL" id="MDG6145029.1"/>
    </source>
</evidence>
<name>A0A9X4P4C3_9LACT</name>
<dbReference type="AlphaFoldDB" id="A0A9X4P4C3"/>
<dbReference type="Proteomes" id="UP001153199">
    <property type="component" value="Unassembled WGS sequence"/>
</dbReference>
<sequence length="271" mass="32094">MAIFRNVNMNFWTDTRIVDDYTPEDRYFMLYALTNSYTNIIGCYEISIKQMSNDLGYTKDVIESLITRFNNFHKTIEYDFKTKELFVKNWSKYNWSVSPKLDQPLYKAICKIKSNKFHDELAKIYNDRETVEDSLYIPYRYSSDTTNSNRNSNSYRNSNRNSIHSDDTLSVSYKSSELEKRFEALWKQYPKKVGKPKALTAYKKAIKSGVTDEVISQGIEDYKKYLAANTWQSPANGQTWFMNERWNDDNNVSMTPQVPERQEYKDMNLPF</sequence>
<evidence type="ECO:0000313" key="2">
    <source>
        <dbReference type="Proteomes" id="UP001153199"/>
    </source>
</evidence>
<proteinExistence type="predicted"/>
<evidence type="ECO:0008006" key="3">
    <source>
        <dbReference type="Google" id="ProtNLM"/>
    </source>
</evidence>
<dbReference type="RefSeq" id="WP_279359770.1">
    <property type="nucleotide sequence ID" value="NZ_JAMWDY010000003.1"/>
</dbReference>
<reference evidence="1" key="1">
    <citation type="submission" date="2022-06" db="EMBL/GenBank/DDBJ databases">
        <title>Lactococcus from bovine mastitis in China.</title>
        <authorList>
            <person name="Lin Y."/>
            <person name="Han B."/>
        </authorList>
    </citation>
    <scope>NUCLEOTIDE SEQUENCE</scope>
    <source>
        <strain evidence="1">Ningxia-I-26</strain>
    </source>
</reference>
<accession>A0A9X4P4C3</accession>
<organism evidence="1 2">
    <name type="scientific">Lactococcus formosensis</name>
    <dbReference type="NCBI Taxonomy" id="1281486"/>
    <lineage>
        <taxon>Bacteria</taxon>
        <taxon>Bacillati</taxon>
        <taxon>Bacillota</taxon>
        <taxon>Bacilli</taxon>
        <taxon>Lactobacillales</taxon>
        <taxon>Streptococcaceae</taxon>
        <taxon>Lactococcus</taxon>
    </lineage>
</organism>
<protein>
    <recommendedName>
        <fullName evidence="3">Replication protein</fullName>
    </recommendedName>
</protein>
<keyword evidence="2" id="KW-1185">Reference proteome</keyword>